<dbReference type="Proteomes" id="UP001568358">
    <property type="component" value="Unassembled WGS sequence"/>
</dbReference>
<sequence>MSDTLNIVNRALGEVNAPVISALDDGSVYAEVVKRSWTPARDAVLRAHHWPCCIKREQLNRSEDSPAWEFAYAHVLPVDYAVLVSVYPETSYAIESGLILSNTESLSIKYVSTEPKLFDAALEDAIVYELAARIAFPISSKKTLADQLEVKAQQKLKRAIHTSTRERTPQDIRTHGWKNAKLGRRRYAKN</sequence>
<name>A0ABV4JMX6_9BACT</name>
<evidence type="ECO:0000313" key="1">
    <source>
        <dbReference type="EMBL" id="MEZ6852111.1"/>
    </source>
</evidence>
<accession>A0ABV4JMX6</accession>
<reference evidence="1 2" key="1">
    <citation type="submission" date="2024-07" db="EMBL/GenBank/DDBJ databases">
        <title>Active virus-host system and metabolic interactions in a Lokiarchaeon culture.</title>
        <authorList>
            <person name="Ponce Toledo R.I."/>
            <person name="Rodrigues Oliveira T."/>
            <person name="Schleper C."/>
        </authorList>
    </citation>
    <scope>NUCLEOTIDE SEQUENCE [LARGE SCALE GENOMIC DNA]</scope>
    <source>
        <strain evidence="1 2">B35</strain>
    </source>
</reference>
<comment type="caution">
    <text evidence="1">The sequence shown here is derived from an EMBL/GenBank/DDBJ whole genome shotgun (WGS) entry which is preliminary data.</text>
</comment>
<dbReference type="RefSeq" id="WP_371149784.1">
    <property type="nucleotide sequence ID" value="NZ_JBFSOO010000001.1"/>
</dbReference>
<evidence type="ECO:0000313" key="2">
    <source>
        <dbReference type="Proteomes" id="UP001568358"/>
    </source>
</evidence>
<proteinExistence type="predicted"/>
<dbReference type="EMBL" id="JBFSOO010000001">
    <property type="protein sequence ID" value="MEZ6852111.1"/>
    <property type="molecule type" value="Genomic_DNA"/>
</dbReference>
<gene>
    <name evidence="1" type="ORF">AB2Z07_00960</name>
</gene>
<protein>
    <submittedName>
        <fullName evidence="1">Uncharacterized protein</fullName>
    </submittedName>
</protein>
<organism evidence="1 2">
    <name type="scientific">Halodesulfovibrio aestuarii</name>
    <dbReference type="NCBI Taxonomy" id="126333"/>
    <lineage>
        <taxon>Bacteria</taxon>
        <taxon>Pseudomonadati</taxon>
        <taxon>Thermodesulfobacteriota</taxon>
        <taxon>Desulfovibrionia</taxon>
        <taxon>Desulfovibrionales</taxon>
        <taxon>Desulfovibrionaceae</taxon>
        <taxon>Halodesulfovibrio</taxon>
    </lineage>
</organism>
<keyword evidence="2" id="KW-1185">Reference proteome</keyword>